<dbReference type="EC" id="1.14.14.1" evidence="5"/>
<evidence type="ECO:0000256" key="7">
    <source>
        <dbReference type="ARBA" id="ARBA00022723"/>
    </source>
</evidence>
<evidence type="ECO:0000256" key="1">
    <source>
        <dbReference type="ARBA" id="ARBA00001971"/>
    </source>
</evidence>
<evidence type="ECO:0000313" key="16">
    <source>
        <dbReference type="Proteomes" id="UP000299102"/>
    </source>
</evidence>
<comment type="caution">
    <text evidence="15">The sequence shown here is derived from an EMBL/GenBank/DDBJ whole genome shotgun (WGS) entry which is preliminary data.</text>
</comment>
<evidence type="ECO:0000256" key="13">
    <source>
        <dbReference type="ARBA" id="ARBA00023136"/>
    </source>
</evidence>
<evidence type="ECO:0000256" key="4">
    <source>
        <dbReference type="ARBA" id="ARBA00010617"/>
    </source>
</evidence>
<dbReference type="GO" id="GO:0005506">
    <property type="term" value="F:iron ion binding"/>
    <property type="evidence" value="ECO:0007669"/>
    <property type="project" value="InterPro"/>
</dbReference>
<name>A0A4C2AHH9_EUMVA</name>
<organism evidence="15 16">
    <name type="scientific">Eumeta variegata</name>
    <name type="common">Bagworm moth</name>
    <name type="synonym">Eumeta japonica</name>
    <dbReference type="NCBI Taxonomy" id="151549"/>
    <lineage>
        <taxon>Eukaryota</taxon>
        <taxon>Metazoa</taxon>
        <taxon>Ecdysozoa</taxon>
        <taxon>Arthropoda</taxon>
        <taxon>Hexapoda</taxon>
        <taxon>Insecta</taxon>
        <taxon>Pterygota</taxon>
        <taxon>Neoptera</taxon>
        <taxon>Endopterygota</taxon>
        <taxon>Lepidoptera</taxon>
        <taxon>Glossata</taxon>
        <taxon>Ditrysia</taxon>
        <taxon>Tineoidea</taxon>
        <taxon>Psychidae</taxon>
        <taxon>Oiketicinae</taxon>
        <taxon>Eumeta</taxon>
    </lineage>
</organism>
<evidence type="ECO:0000256" key="11">
    <source>
        <dbReference type="ARBA" id="ARBA00023004"/>
    </source>
</evidence>
<evidence type="ECO:0000256" key="2">
    <source>
        <dbReference type="ARBA" id="ARBA00004524"/>
    </source>
</evidence>
<keyword evidence="11" id="KW-0408">Iron</keyword>
<dbReference type="EMBL" id="BGZK01003151">
    <property type="protein sequence ID" value="GBP98499.1"/>
    <property type="molecule type" value="Genomic_DNA"/>
</dbReference>
<dbReference type="Proteomes" id="UP000299102">
    <property type="component" value="Unassembled WGS sequence"/>
</dbReference>
<dbReference type="GO" id="GO:0020037">
    <property type="term" value="F:heme binding"/>
    <property type="evidence" value="ECO:0007669"/>
    <property type="project" value="InterPro"/>
</dbReference>
<accession>A0A4C2AHH9</accession>
<evidence type="ECO:0000256" key="6">
    <source>
        <dbReference type="ARBA" id="ARBA00022617"/>
    </source>
</evidence>
<gene>
    <name evidence="15" type="primary">Cyp6a2</name>
    <name evidence="15" type="ORF">EVAR_66497_1</name>
</gene>
<evidence type="ECO:0000256" key="9">
    <source>
        <dbReference type="ARBA" id="ARBA00022848"/>
    </source>
</evidence>
<comment type="similarity">
    <text evidence="4">Belongs to the cytochrome P450 family.</text>
</comment>
<dbReference type="GO" id="GO:0005789">
    <property type="term" value="C:endoplasmic reticulum membrane"/>
    <property type="evidence" value="ECO:0007669"/>
    <property type="project" value="UniProtKB-SubCell"/>
</dbReference>
<dbReference type="InterPro" id="IPR050476">
    <property type="entry name" value="Insect_CytP450_Detox"/>
</dbReference>
<dbReference type="PANTHER" id="PTHR24292">
    <property type="entry name" value="CYTOCHROME P450"/>
    <property type="match status" value="1"/>
</dbReference>
<keyword evidence="10" id="KW-0560">Oxidoreductase</keyword>
<dbReference type="AlphaFoldDB" id="A0A4C2AHH9"/>
<dbReference type="SUPFAM" id="SSF48264">
    <property type="entry name" value="Cytochrome P450"/>
    <property type="match status" value="1"/>
</dbReference>
<dbReference type="InterPro" id="IPR036396">
    <property type="entry name" value="Cyt_P450_sf"/>
</dbReference>
<keyword evidence="8" id="KW-0256">Endoplasmic reticulum</keyword>
<evidence type="ECO:0000256" key="14">
    <source>
        <dbReference type="ARBA" id="ARBA00047827"/>
    </source>
</evidence>
<comment type="catalytic activity">
    <reaction evidence="14">
        <text>an organic molecule + reduced [NADPH--hemoprotein reductase] + O2 = an alcohol + oxidized [NADPH--hemoprotein reductase] + H2O + H(+)</text>
        <dbReference type="Rhea" id="RHEA:17149"/>
        <dbReference type="Rhea" id="RHEA-COMP:11964"/>
        <dbReference type="Rhea" id="RHEA-COMP:11965"/>
        <dbReference type="ChEBI" id="CHEBI:15377"/>
        <dbReference type="ChEBI" id="CHEBI:15378"/>
        <dbReference type="ChEBI" id="CHEBI:15379"/>
        <dbReference type="ChEBI" id="CHEBI:30879"/>
        <dbReference type="ChEBI" id="CHEBI:57618"/>
        <dbReference type="ChEBI" id="CHEBI:58210"/>
        <dbReference type="ChEBI" id="CHEBI:142491"/>
        <dbReference type="EC" id="1.14.14.1"/>
    </reaction>
</comment>
<keyword evidence="9" id="KW-0492">Microsome</keyword>
<evidence type="ECO:0000256" key="5">
    <source>
        <dbReference type="ARBA" id="ARBA00012109"/>
    </source>
</evidence>
<keyword evidence="6" id="KW-0349">Heme</keyword>
<dbReference type="Gene3D" id="1.10.630.10">
    <property type="entry name" value="Cytochrome P450"/>
    <property type="match status" value="1"/>
</dbReference>
<keyword evidence="13" id="KW-0472">Membrane</keyword>
<evidence type="ECO:0000256" key="10">
    <source>
        <dbReference type="ARBA" id="ARBA00023002"/>
    </source>
</evidence>
<comment type="cofactor">
    <cofactor evidence="1">
        <name>heme</name>
        <dbReference type="ChEBI" id="CHEBI:30413"/>
    </cofactor>
</comment>
<evidence type="ECO:0000256" key="3">
    <source>
        <dbReference type="ARBA" id="ARBA00004586"/>
    </source>
</evidence>
<evidence type="ECO:0000256" key="12">
    <source>
        <dbReference type="ARBA" id="ARBA00023033"/>
    </source>
</evidence>
<dbReference type="PANTHER" id="PTHR24292:SF54">
    <property type="entry name" value="CYP9F3-RELATED"/>
    <property type="match status" value="1"/>
</dbReference>
<evidence type="ECO:0000256" key="8">
    <source>
        <dbReference type="ARBA" id="ARBA00022824"/>
    </source>
</evidence>
<sequence length="100" mass="11060">MAPIVVERSRKLVELAGRAAATGGTLGVKDMIARYTTDFIGACGYEIDANSLNDENSHFRRLGKRVFTVTFRDAVVIVMKLSFPRVIKHLNVLAPEIENP</sequence>
<protein>
    <recommendedName>
        <fullName evidence="5">unspecific monooxygenase</fullName>
        <ecNumber evidence="5">1.14.14.1</ecNumber>
    </recommendedName>
</protein>
<keyword evidence="7" id="KW-0479">Metal-binding</keyword>
<keyword evidence="12" id="KW-0503">Monooxygenase</keyword>
<proteinExistence type="inferred from homology"/>
<dbReference type="GO" id="GO:0016712">
    <property type="term" value="F:oxidoreductase activity, acting on paired donors, with incorporation or reduction of molecular oxygen, reduced flavin or flavoprotein as one donor, and incorporation of one atom of oxygen"/>
    <property type="evidence" value="ECO:0007669"/>
    <property type="project" value="UniProtKB-EC"/>
</dbReference>
<dbReference type="STRING" id="151549.A0A4C2AHH9"/>
<dbReference type="OrthoDB" id="2789670at2759"/>
<comment type="subcellular location">
    <subcellularLocation>
        <location evidence="3">Endoplasmic reticulum membrane</location>
    </subcellularLocation>
    <subcellularLocation>
        <location evidence="2">Microsome membrane</location>
    </subcellularLocation>
</comment>
<reference evidence="15 16" key="1">
    <citation type="journal article" date="2019" name="Commun. Biol.">
        <title>The bagworm genome reveals a unique fibroin gene that provides high tensile strength.</title>
        <authorList>
            <person name="Kono N."/>
            <person name="Nakamura H."/>
            <person name="Ohtoshi R."/>
            <person name="Tomita M."/>
            <person name="Numata K."/>
            <person name="Arakawa K."/>
        </authorList>
    </citation>
    <scope>NUCLEOTIDE SEQUENCE [LARGE SCALE GENOMIC DNA]</scope>
</reference>
<keyword evidence="16" id="KW-1185">Reference proteome</keyword>
<evidence type="ECO:0000313" key="15">
    <source>
        <dbReference type="EMBL" id="GBP98499.1"/>
    </source>
</evidence>